<keyword evidence="6" id="KW-0378">Hydrolase</keyword>
<keyword evidence="3 7" id="KW-0812">Transmembrane</keyword>
<dbReference type="InterPro" id="IPR000160">
    <property type="entry name" value="GGDEF_dom"/>
</dbReference>
<dbReference type="Gene3D" id="3.10.310.30">
    <property type="match status" value="1"/>
</dbReference>
<evidence type="ECO:0000256" key="4">
    <source>
        <dbReference type="ARBA" id="ARBA00022989"/>
    </source>
</evidence>
<evidence type="ECO:0000256" key="5">
    <source>
        <dbReference type="ARBA" id="ARBA00023136"/>
    </source>
</evidence>
<proteinExistence type="inferred from homology"/>
<dbReference type="InterPro" id="IPR001667">
    <property type="entry name" value="DDH_dom"/>
</dbReference>
<dbReference type="EMBL" id="JBHUMR010000007">
    <property type="protein sequence ID" value="MFD2616552.1"/>
    <property type="molecule type" value="Genomic_DNA"/>
</dbReference>
<name>A0ABW5PNW8_9BACI</name>
<dbReference type="Pfam" id="PF01368">
    <property type="entry name" value="DHH"/>
    <property type="match status" value="1"/>
</dbReference>
<dbReference type="PROSITE" id="PS50887">
    <property type="entry name" value="GGDEF"/>
    <property type="match status" value="1"/>
</dbReference>
<evidence type="ECO:0000256" key="3">
    <source>
        <dbReference type="ARBA" id="ARBA00022692"/>
    </source>
</evidence>
<dbReference type="PANTHER" id="PTHR47618">
    <property type="entry name" value="BIFUNCTIONAL OLIGORIBONUCLEASE AND PAP PHOSPHATASE NRNA"/>
    <property type="match status" value="1"/>
</dbReference>
<dbReference type="RefSeq" id="WP_141191248.1">
    <property type="nucleotide sequence ID" value="NZ_JBHUMR010000007.1"/>
</dbReference>
<dbReference type="PIRSF" id="PIRSF026583">
    <property type="entry name" value="YybT"/>
    <property type="match status" value="1"/>
</dbReference>
<evidence type="ECO:0000256" key="6">
    <source>
        <dbReference type="PIRNR" id="PIRNR026583"/>
    </source>
</evidence>
<comment type="catalytic activity">
    <reaction evidence="6">
        <text>3',3'-c-di-AMP + H2O = 5'-O-phosphonoadenylyl-(3'-&gt;5')-adenosine + H(+)</text>
        <dbReference type="Rhea" id="RHEA:54420"/>
        <dbReference type="ChEBI" id="CHEBI:15377"/>
        <dbReference type="ChEBI" id="CHEBI:15378"/>
        <dbReference type="ChEBI" id="CHEBI:71500"/>
        <dbReference type="ChEBI" id="CHEBI:138171"/>
    </reaction>
</comment>
<comment type="similarity">
    <text evidence="6">Belongs to the GdpP/PdeA phosphodiesterase family.</text>
</comment>
<dbReference type="SMART" id="SM00267">
    <property type="entry name" value="GGDEF"/>
    <property type="match status" value="1"/>
</dbReference>
<feature type="transmembrane region" description="Helical" evidence="7">
    <location>
        <begin position="20"/>
        <end position="51"/>
    </location>
</feature>
<dbReference type="EC" id="3.1.4.-" evidence="6"/>
<feature type="domain" description="GGDEF" evidence="8">
    <location>
        <begin position="173"/>
        <end position="301"/>
    </location>
</feature>
<comment type="caution">
    <text evidence="9">The sequence shown here is derived from an EMBL/GenBank/DDBJ whole genome shotgun (WGS) entry which is preliminary data.</text>
</comment>
<evidence type="ECO:0000256" key="7">
    <source>
        <dbReference type="SAM" id="Phobius"/>
    </source>
</evidence>
<dbReference type="PANTHER" id="PTHR47618:SF2">
    <property type="entry name" value="CYCLIC-DI-AMP PHOSPHODIESTERASE GDPP"/>
    <property type="match status" value="1"/>
</dbReference>
<protein>
    <recommendedName>
        <fullName evidence="6">Cyclic-di-AMP phosphodiesterase</fullName>
        <ecNumber evidence="6">3.1.4.-</ecNumber>
    </recommendedName>
</protein>
<dbReference type="InterPro" id="IPR014528">
    <property type="entry name" value="GdpP/PdeA"/>
</dbReference>
<evidence type="ECO:0000256" key="2">
    <source>
        <dbReference type="ARBA" id="ARBA00022475"/>
    </source>
</evidence>
<evidence type="ECO:0000313" key="10">
    <source>
        <dbReference type="Proteomes" id="UP001597458"/>
    </source>
</evidence>
<dbReference type="Pfam" id="PF24898">
    <property type="entry name" value="GGDEF_GdpP"/>
    <property type="match status" value="1"/>
</dbReference>
<reference evidence="10" key="1">
    <citation type="journal article" date="2019" name="Int. J. Syst. Evol. Microbiol.">
        <title>The Global Catalogue of Microorganisms (GCM) 10K type strain sequencing project: providing services to taxonomists for standard genome sequencing and annotation.</title>
        <authorList>
            <consortium name="The Broad Institute Genomics Platform"/>
            <consortium name="The Broad Institute Genome Sequencing Center for Infectious Disease"/>
            <person name="Wu L."/>
            <person name="Ma J."/>
        </authorList>
    </citation>
    <scope>NUCLEOTIDE SEQUENCE [LARGE SCALE GENOMIC DNA]</scope>
    <source>
        <strain evidence="10">TISTR 2241</strain>
    </source>
</reference>
<evidence type="ECO:0000259" key="8">
    <source>
        <dbReference type="PROSITE" id="PS50887"/>
    </source>
</evidence>
<dbReference type="InterPro" id="IPR003156">
    <property type="entry name" value="DHHA1_dom"/>
</dbReference>
<comment type="subcellular location">
    <subcellularLocation>
        <location evidence="1">Cell membrane</location>
        <topology evidence="1">Multi-pass membrane protein</topology>
    </subcellularLocation>
</comment>
<dbReference type="InterPro" id="IPR038763">
    <property type="entry name" value="DHH_sf"/>
</dbReference>
<dbReference type="Pfam" id="PF02272">
    <property type="entry name" value="DHHA1"/>
    <property type="match status" value="1"/>
</dbReference>
<dbReference type="InterPro" id="IPR049553">
    <property type="entry name" value="GdpP-like_PAS"/>
</dbReference>
<evidence type="ECO:0000313" key="9">
    <source>
        <dbReference type="EMBL" id="MFD2616552.1"/>
    </source>
</evidence>
<dbReference type="InterPro" id="IPR051319">
    <property type="entry name" value="Oligoribo/pAp-PDE_c-di-AMP_PDE"/>
</dbReference>
<organism evidence="9 10">
    <name type="scientific">Terrilactibacillus laevilacticus</name>
    <dbReference type="NCBI Taxonomy" id="1380157"/>
    <lineage>
        <taxon>Bacteria</taxon>
        <taxon>Bacillati</taxon>
        <taxon>Bacillota</taxon>
        <taxon>Bacilli</taxon>
        <taxon>Bacillales</taxon>
        <taxon>Bacillaceae</taxon>
        <taxon>Terrilactibacillus</taxon>
    </lineage>
</organism>
<accession>A0ABW5PNW8</accession>
<dbReference type="Pfam" id="PF21370">
    <property type="entry name" value="PAS_GdpP"/>
    <property type="match status" value="1"/>
</dbReference>
<keyword evidence="4 7" id="KW-1133">Transmembrane helix</keyword>
<gene>
    <name evidence="9" type="ORF">ACFSTF_04410</name>
</gene>
<keyword evidence="2 6" id="KW-1003">Cell membrane</keyword>
<keyword evidence="5 6" id="KW-0472">Membrane</keyword>
<comment type="function">
    <text evidence="6">Has phosphodiesterase (PDE) activity against cyclic-di-AMP (c-di-AMP).</text>
</comment>
<sequence>MSNQFKHRWRNDQLLIFGLLFLLLLIIVAIINWVVGLAGFLLLIALVIWYVRNDARFEEDLKEYITTLSYRLKKVGEEALLEMPIGIVLYDEKGHIEWINHYMTAQSEGDSFLNQPLDKISEDLPEFIQSDDTDTFLTIQDLKYQVISRKTERLLYFFDVTEFIELKQKHFDEQTVFAIICLDNYDEVTQGVEDQVRSNINNAMTSTIQNWAVEHGIYLKRTSSDRFVGILNEKILKELEEDHFIILDRIREKILVSHIPLTLSIGVGSGTSSLPELGQYAQSALDLALGRGGDQVAIKHPDGKVKFYGGKSNPVEKRTRVRARVISHALSELMVESDQVIVMGHQYPDMDAIGACIGILKIAEANGKEARIVVDPKNYGASVIKLVEELRKNEELWSKFISPEEAEEKMTRGTLVVVVDTHKPSMVMDAELLPMADRVVIIDHHRRAEEFVKDPVLVYMEPYASSTCELVTELLEYQPKDLKLDVIEATSMLAGITVDTKSFTFRTGSRTFDAASQLRSHGADTILVQKLLRDDLNQFNMRAKLIKDTTVYKDHIAIAVGAEDQIYDQVLIAQTADTLLTMEGVKASFVICMREDNKVGISARSLGEINVQLIMESVGGGGHLTNAATQLEDETIGEAYDLLKQAIDQYLQGGM</sequence>
<evidence type="ECO:0000256" key="1">
    <source>
        <dbReference type="ARBA" id="ARBA00004651"/>
    </source>
</evidence>
<dbReference type="Proteomes" id="UP001597458">
    <property type="component" value="Unassembled WGS sequence"/>
</dbReference>
<dbReference type="SUPFAM" id="SSF64182">
    <property type="entry name" value="DHH phosphoesterases"/>
    <property type="match status" value="1"/>
</dbReference>
<dbReference type="Gene3D" id="3.30.450.20">
    <property type="entry name" value="PAS domain"/>
    <property type="match status" value="1"/>
</dbReference>
<keyword evidence="10" id="KW-1185">Reference proteome</keyword>
<dbReference type="Gene3D" id="3.90.1640.10">
    <property type="entry name" value="inorganic pyrophosphatase (n-terminal core)"/>
    <property type="match status" value="1"/>
</dbReference>